<keyword evidence="7" id="KW-0472">Membrane</keyword>
<accession>A0A4R6S9K1</accession>
<dbReference type="OrthoDB" id="3333926at2"/>
<evidence type="ECO:0000256" key="2">
    <source>
        <dbReference type="ARBA" id="ARBA00022741"/>
    </source>
</evidence>
<dbReference type="InterPro" id="IPR013126">
    <property type="entry name" value="Hsp_70_fam"/>
</dbReference>
<dbReference type="InterPro" id="IPR018181">
    <property type="entry name" value="Heat_shock_70_CS"/>
</dbReference>
<evidence type="ECO:0000256" key="1">
    <source>
        <dbReference type="ARBA" id="ARBA00007381"/>
    </source>
</evidence>
<feature type="transmembrane region" description="Helical" evidence="7">
    <location>
        <begin position="551"/>
        <end position="571"/>
    </location>
</feature>
<dbReference type="GO" id="GO:0140662">
    <property type="term" value="F:ATP-dependent protein folding chaperone"/>
    <property type="evidence" value="ECO:0007669"/>
    <property type="project" value="InterPro"/>
</dbReference>
<keyword evidence="5" id="KW-0143">Chaperone</keyword>
<gene>
    <name evidence="8" type="ORF">EV186_1047</name>
</gene>
<proteinExistence type="inferred from homology"/>
<evidence type="ECO:0000256" key="3">
    <source>
        <dbReference type="ARBA" id="ARBA00022840"/>
    </source>
</evidence>
<feature type="compositionally biased region" description="Pro residues" evidence="6">
    <location>
        <begin position="404"/>
        <end position="422"/>
    </location>
</feature>
<sequence>MTVLSVDLGTSNTVAVLSQEGRLPRVVEVDGSSTMPSAVFAEHGELIVGREAERRARLDPASFEPNPKRRVDEGTLLLGTQVVPVTDALAAVLRRVGDEVRRQLGANPDEVRLTHPAQWGPVRRNTLLSAARQAKLGGELILVPEPVAAASHFASFPGQSLEPGQALAVYDLGAGTFDVAVVGATRQGFVVLAEGGLADLGGLDVDHALLEHISRQAAGRDPGRWADLMRPTRTEDRRAQRALREDVRVAKESLSNHPQTDVPLPEPFEDVLVSRAELESLIRPNLMRSVELMSSTVKAAGLTLDGLAGIYLVGGSSRIPLVATLISEQLHVVPTRLDQPETAVALGAHQLPKASLGLRTEDLAGTFSKASAAATTHMPSPPRPQPQQQPVPPPQQRPQVVSPQPTPVAPQPFYPQPQPMPQPMAWQQPPMPYGMPMRGPSNAMAYVTAGLFLVVSVLTLICGFINTDSSPEVDDSFVALVGFQFTEDVTGNGDFAISASLTVGFTVMLFAGLLLTRVGVFRWILVALGAALTISYVWGLIWVIDKNGEDYLSLLIICLVLWLAATIAAAIPPTGHAMRGYQRRFATAPGWR</sequence>
<evidence type="ECO:0000256" key="7">
    <source>
        <dbReference type="SAM" id="Phobius"/>
    </source>
</evidence>
<dbReference type="PRINTS" id="PR00301">
    <property type="entry name" value="HEATSHOCK70"/>
</dbReference>
<keyword evidence="7" id="KW-1133">Transmembrane helix</keyword>
<comment type="similarity">
    <text evidence="1">Belongs to the heat shock protein 70 family.</text>
</comment>
<feature type="transmembrane region" description="Helical" evidence="7">
    <location>
        <begin position="443"/>
        <end position="466"/>
    </location>
</feature>
<name>A0A4R6S9K1_LABRH</name>
<dbReference type="Gene3D" id="3.90.640.10">
    <property type="entry name" value="Actin, Chain A, domain 4"/>
    <property type="match status" value="1"/>
</dbReference>
<evidence type="ECO:0000256" key="6">
    <source>
        <dbReference type="SAM" id="MobiDB-lite"/>
    </source>
</evidence>
<dbReference type="RefSeq" id="WP_133851435.1">
    <property type="nucleotide sequence ID" value="NZ_SNXZ01000004.1"/>
</dbReference>
<dbReference type="AlphaFoldDB" id="A0A4R6S9K1"/>
<evidence type="ECO:0000256" key="4">
    <source>
        <dbReference type="ARBA" id="ARBA00023016"/>
    </source>
</evidence>
<organism evidence="8 9">
    <name type="scientific">Labedaea rhizosphaerae</name>
    <dbReference type="NCBI Taxonomy" id="598644"/>
    <lineage>
        <taxon>Bacteria</taxon>
        <taxon>Bacillati</taxon>
        <taxon>Actinomycetota</taxon>
        <taxon>Actinomycetes</taxon>
        <taxon>Pseudonocardiales</taxon>
        <taxon>Pseudonocardiaceae</taxon>
        <taxon>Labedaea</taxon>
    </lineage>
</organism>
<feature type="compositionally biased region" description="Pro residues" evidence="6">
    <location>
        <begin position="379"/>
        <end position="396"/>
    </location>
</feature>
<evidence type="ECO:0000313" key="8">
    <source>
        <dbReference type="EMBL" id="TDP96027.1"/>
    </source>
</evidence>
<evidence type="ECO:0000313" key="9">
    <source>
        <dbReference type="Proteomes" id="UP000295444"/>
    </source>
</evidence>
<dbReference type="PANTHER" id="PTHR42749">
    <property type="entry name" value="CELL SHAPE-DETERMINING PROTEIN MREB"/>
    <property type="match status" value="1"/>
</dbReference>
<feature type="transmembrane region" description="Helical" evidence="7">
    <location>
        <begin position="495"/>
        <end position="516"/>
    </location>
</feature>
<feature type="transmembrane region" description="Helical" evidence="7">
    <location>
        <begin position="523"/>
        <end position="545"/>
    </location>
</feature>
<keyword evidence="2" id="KW-0547">Nucleotide-binding</keyword>
<keyword evidence="7" id="KW-0812">Transmembrane</keyword>
<feature type="region of interest" description="Disordered" evidence="6">
    <location>
        <begin position="370"/>
        <end position="427"/>
    </location>
</feature>
<comment type="caution">
    <text evidence="8">The sequence shown here is derived from an EMBL/GenBank/DDBJ whole genome shotgun (WGS) entry which is preliminary data.</text>
</comment>
<keyword evidence="4" id="KW-0346">Stress response</keyword>
<keyword evidence="3" id="KW-0067">ATP-binding</keyword>
<dbReference type="Gene3D" id="3.30.420.40">
    <property type="match status" value="2"/>
</dbReference>
<evidence type="ECO:0000256" key="5">
    <source>
        <dbReference type="ARBA" id="ARBA00023186"/>
    </source>
</evidence>
<dbReference type="GO" id="GO:0005524">
    <property type="term" value="F:ATP binding"/>
    <property type="evidence" value="ECO:0007669"/>
    <property type="project" value="UniProtKB-KW"/>
</dbReference>
<dbReference type="SUPFAM" id="SSF53067">
    <property type="entry name" value="Actin-like ATPase domain"/>
    <property type="match status" value="2"/>
</dbReference>
<dbReference type="PANTHER" id="PTHR42749:SF1">
    <property type="entry name" value="CELL SHAPE-DETERMINING PROTEIN MREB"/>
    <property type="match status" value="1"/>
</dbReference>
<dbReference type="PROSITE" id="PS01036">
    <property type="entry name" value="HSP70_3"/>
    <property type="match status" value="1"/>
</dbReference>
<keyword evidence="9" id="KW-1185">Reference proteome</keyword>
<reference evidence="8 9" key="1">
    <citation type="submission" date="2019-03" db="EMBL/GenBank/DDBJ databases">
        <title>Genomic Encyclopedia of Type Strains, Phase IV (KMG-IV): sequencing the most valuable type-strain genomes for metagenomic binning, comparative biology and taxonomic classification.</title>
        <authorList>
            <person name="Goeker M."/>
        </authorList>
    </citation>
    <scope>NUCLEOTIDE SEQUENCE [LARGE SCALE GENOMIC DNA]</scope>
    <source>
        <strain evidence="8 9">DSM 45361</strain>
    </source>
</reference>
<dbReference type="InterPro" id="IPR043129">
    <property type="entry name" value="ATPase_NBD"/>
</dbReference>
<dbReference type="Proteomes" id="UP000295444">
    <property type="component" value="Unassembled WGS sequence"/>
</dbReference>
<protein>
    <submittedName>
        <fullName evidence="8">Hsp70 protein</fullName>
    </submittedName>
</protein>
<dbReference type="EMBL" id="SNXZ01000004">
    <property type="protein sequence ID" value="TDP96027.1"/>
    <property type="molecule type" value="Genomic_DNA"/>
</dbReference>
<dbReference type="Pfam" id="PF00012">
    <property type="entry name" value="HSP70"/>
    <property type="match status" value="1"/>
</dbReference>